<dbReference type="EMBL" id="KM922672">
    <property type="protein sequence ID" value="AJF79852.1"/>
    <property type="molecule type" value="Genomic_DNA"/>
</dbReference>
<accession>A0A0C4Y942</accession>
<name>A0A0C4Y942_ACIBA</name>
<dbReference type="PATRIC" id="fig|470.1342.peg.3899"/>
<protein>
    <submittedName>
        <fullName evidence="1">Uncharacterized protein</fullName>
    </submittedName>
</protein>
<reference evidence="1" key="2">
    <citation type="journal article" date="2015" name="Antimicrob. Agents Chemother.">
        <title>Dissemination of blaOXA-23 in Acinetobacter spp. in China: Main Roles of Conjugative Plasmid pAZJ221 and Transposon Tn2009.</title>
        <authorList>
            <person name="Liu L.L."/>
            <person name="Ji S.J."/>
            <person name="Ruan Z."/>
            <person name="Fu Y."/>
            <person name="Fu Y.Q."/>
            <person name="Wang Y.F."/>
            <person name="Yu Y.S."/>
        </authorList>
    </citation>
    <scope>NUCLEOTIDE SEQUENCE</scope>
    <source>
        <strain evidence="1">A221</strain>
        <plasmid evidence="1">pAZJ221</plasmid>
    </source>
</reference>
<evidence type="ECO:0000313" key="1">
    <source>
        <dbReference type="EMBL" id="AJF79852.1"/>
    </source>
</evidence>
<organism evidence="1">
    <name type="scientific">Acinetobacter baumannii</name>
    <dbReference type="NCBI Taxonomy" id="470"/>
    <lineage>
        <taxon>Bacteria</taxon>
        <taxon>Pseudomonadati</taxon>
        <taxon>Pseudomonadota</taxon>
        <taxon>Gammaproteobacteria</taxon>
        <taxon>Moraxellales</taxon>
        <taxon>Moraxellaceae</taxon>
        <taxon>Acinetobacter</taxon>
        <taxon>Acinetobacter calcoaceticus/baumannii complex</taxon>
    </lineage>
</organism>
<dbReference type="AlphaFoldDB" id="A0A0C4Y942"/>
<reference evidence="1" key="1">
    <citation type="submission" date="2014-10" db="EMBL/GenBank/DDBJ databases">
        <authorList>
            <person name="Liu L."/>
            <person name="Ji S."/>
            <person name="Ruan Z."/>
            <person name="Fu Y."/>
            <person name="Fu Y."/>
            <person name="Wang Y."/>
            <person name="Yu Y."/>
        </authorList>
    </citation>
    <scope>NUCLEOTIDE SEQUENCE</scope>
    <source>
        <strain evidence="1">A221</strain>
        <plasmid evidence="1">pAZJ221</plasmid>
    </source>
</reference>
<dbReference type="RefSeq" id="WP_000282957.1">
    <property type="nucleotide sequence ID" value="NZ_CP018144.1"/>
</dbReference>
<sequence length="162" mass="18759">MYNVLIIEQLKLCKMDKPSFCACQVGEIYICDPVIEFNNGLEVLKTNMYDCKDFDIYSIGTKDQFKKFIFTLEKLAQILHGCPLLDGLKATMNFQGAFIVDCFSFFQANLDILFKPRILSEFTSSEDEILNFQLIYFKLLEVFRKAGANGFIQFNTYKTLNK</sequence>
<keyword evidence="1" id="KW-0614">Plasmid</keyword>
<geneLocation type="plasmid" evidence="1">
    <name>pAZJ221</name>
</geneLocation>
<proteinExistence type="predicted"/>
<gene>
    <name evidence="1" type="ORF">NG19_0016</name>
</gene>